<protein>
    <recommendedName>
        <fullName evidence="3">Protein kinase domain-containing protein</fullName>
    </recommendedName>
</protein>
<accession>A0AAD4QGX9</accession>
<evidence type="ECO:0000313" key="2">
    <source>
        <dbReference type="Proteomes" id="UP001201163"/>
    </source>
</evidence>
<gene>
    <name evidence="1" type="ORF">EDB92DRAFT_1813407</name>
</gene>
<sequence length="230" mass="26104">MGKLMKTDPVVRMAIYIRAYMNTLGASLRKRDAGDSGTANDWLCSISGRHQGGGFFEDPSAQKLLDINMTQKTESLPVGCFILMQFLPPRGVAFFHQYKIARKDLRPKNVVIDNPYPEQPHDYQLSTLTRRFLRRQSEATVTVAPNGPGKGPIDDGDSMQKRARVSRYLYVVGGIIELEAFVWVGTRVKSGLRGQFGKRLQRRSTPDDARRYPIAIKFVTLEGHYFDRYN</sequence>
<dbReference type="AlphaFoldDB" id="A0AAD4QGX9"/>
<dbReference type="EMBL" id="JAKELL010000005">
    <property type="protein sequence ID" value="KAH8998600.1"/>
    <property type="molecule type" value="Genomic_DNA"/>
</dbReference>
<keyword evidence="2" id="KW-1185">Reference proteome</keyword>
<reference evidence="1" key="1">
    <citation type="submission" date="2022-01" db="EMBL/GenBank/DDBJ databases">
        <title>Comparative genomics reveals a dynamic genome evolution in the ectomycorrhizal milk-cap (Lactarius) mushrooms.</title>
        <authorList>
            <consortium name="DOE Joint Genome Institute"/>
            <person name="Lebreton A."/>
            <person name="Tang N."/>
            <person name="Kuo A."/>
            <person name="LaButti K."/>
            <person name="Drula E."/>
            <person name="Barry K."/>
            <person name="Clum A."/>
            <person name="Lipzen A."/>
            <person name="Mousain D."/>
            <person name="Ng V."/>
            <person name="Wang R."/>
            <person name="Wang X."/>
            <person name="Dai Y."/>
            <person name="Henrissat B."/>
            <person name="Grigoriev I.V."/>
            <person name="Guerin-Laguette A."/>
            <person name="Yu F."/>
            <person name="Martin F.M."/>
        </authorList>
    </citation>
    <scope>NUCLEOTIDE SEQUENCE</scope>
    <source>
        <strain evidence="1">QP</strain>
    </source>
</reference>
<evidence type="ECO:0008006" key="3">
    <source>
        <dbReference type="Google" id="ProtNLM"/>
    </source>
</evidence>
<evidence type="ECO:0000313" key="1">
    <source>
        <dbReference type="EMBL" id="KAH8998600.1"/>
    </source>
</evidence>
<name>A0AAD4QGX9_9AGAM</name>
<organism evidence="1 2">
    <name type="scientific">Lactarius akahatsu</name>
    <dbReference type="NCBI Taxonomy" id="416441"/>
    <lineage>
        <taxon>Eukaryota</taxon>
        <taxon>Fungi</taxon>
        <taxon>Dikarya</taxon>
        <taxon>Basidiomycota</taxon>
        <taxon>Agaricomycotina</taxon>
        <taxon>Agaricomycetes</taxon>
        <taxon>Russulales</taxon>
        <taxon>Russulaceae</taxon>
        <taxon>Lactarius</taxon>
    </lineage>
</organism>
<dbReference type="Proteomes" id="UP001201163">
    <property type="component" value="Unassembled WGS sequence"/>
</dbReference>
<proteinExistence type="predicted"/>
<comment type="caution">
    <text evidence="1">The sequence shown here is derived from an EMBL/GenBank/DDBJ whole genome shotgun (WGS) entry which is preliminary data.</text>
</comment>